<dbReference type="Proteomes" id="UP000886602">
    <property type="component" value="Unassembled WGS sequence"/>
</dbReference>
<dbReference type="PRINTS" id="PR00421">
    <property type="entry name" value="THIOREDOXIN"/>
</dbReference>
<dbReference type="CDD" id="cd02947">
    <property type="entry name" value="TRX_family"/>
    <property type="match status" value="1"/>
</dbReference>
<evidence type="ECO:0000256" key="3">
    <source>
        <dbReference type="ARBA" id="ARBA00022723"/>
    </source>
</evidence>
<accession>A0A9D7FHP6</accession>
<dbReference type="GO" id="GO:0015035">
    <property type="term" value="F:protein-disulfide reductase activity"/>
    <property type="evidence" value="ECO:0007669"/>
    <property type="project" value="UniProtKB-UniRule"/>
</dbReference>
<dbReference type="EMBL" id="JADJNC010000060">
    <property type="protein sequence ID" value="MBK7424971.1"/>
    <property type="molecule type" value="Genomic_DNA"/>
</dbReference>
<dbReference type="InterPro" id="IPR005746">
    <property type="entry name" value="Thioredoxin"/>
</dbReference>
<evidence type="ECO:0000313" key="10">
    <source>
        <dbReference type="Proteomes" id="UP000886602"/>
    </source>
</evidence>
<organism evidence="9 10">
    <name type="scientific">Candidatus Propionivibrio dominans</name>
    <dbReference type="NCBI Taxonomy" id="2954373"/>
    <lineage>
        <taxon>Bacteria</taxon>
        <taxon>Pseudomonadati</taxon>
        <taxon>Pseudomonadota</taxon>
        <taxon>Betaproteobacteria</taxon>
        <taxon>Rhodocyclales</taxon>
        <taxon>Rhodocyclaceae</taxon>
        <taxon>Propionivibrio</taxon>
    </lineage>
</organism>
<dbReference type="SUPFAM" id="SSF52833">
    <property type="entry name" value="Thioredoxin-like"/>
    <property type="match status" value="1"/>
</dbReference>
<evidence type="ECO:0000256" key="2">
    <source>
        <dbReference type="ARBA" id="ARBA00022448"/>
    </source>
</evidence>
<evidence type="ECO:0000256" key="4">
    <source>
        <dbReference type="ARBA" id="ARBA00022982"/>
    </source>
</evidence>
<keyword evidence="3" id="KW-0479">Metal-binding</keyword>
<comment type="caution">
    <text evidence="9">The sequence shown here is derived from an EMBL/GenBank/DDBJ whole genome shotgun (WGS) entry which is preliminary data.</text>
</comment>
<dbReference type="NCBIfam" id="TIGR01068">
    <property type="entry name" value="thioredoxin"/>
    <property type="match status" value="1"/>
</dbReference>
<dbReference type="Pfam" id="PF21352">
    <property type="entry name" value="Zn_ribbon_Thio2"/>
    <property type="match status" value="1"/>
</dbReference>
<dbReference type="PANTHER" id="PTHR45663">
    <property type="entry name" value="GEO12009P1"/>
    <property type="match status" value="1"/>
</dbReference>
<dbReference type="NCBIfam" id="NF008229">
    <property type="entry name" value="PRK10996.1"/>
    <property type="match status" value="1"/>
</dbReference>
<dbReference type="InterPro" id="IPR049299">
    <property type="entry name" value="Thio2_N"/>
</dbReference>
<keyword evidence="4" id="KW-0249">Electron transport</keyword>
<evidence type="ECO:0000256" key="7">
    <source>
        <dbReference type="NCBIfam" id="TIGR01068"/>
    </source>
</evidence>
<evidence type="ECO:0000256" key="6">
    <source>
        <dbReference type="ARBA" id="ARBA00023284"/>
    </source>
</evidence>
<comment type="similarity">
    <text evidence="1">Belongs to the thioredoxin family.</text>
</comment>
<reference evidence="9" key="1">
    <citation type="submission" date="2020-10" db="EMBL/GenBank/DDBJ databases">
        <title>Connecting structure to function with the recovery of over 1000 high-quality activated sludge metagenome-assembled genomes encoding full-length rRNA genes using long-read sequencing.</title>
        <authorList>
            <person name="Singleton C.M."/>
            <person name="Petriglieri F."/>
            <person name="Kristensen J.M."/>
            <person name="Kirkegaard R.H."/>
            <person name="Michaelsen T.Y."/>
            <person name="Andersen M.H."/>
            <person name="Karst S.M."/>
            <person name="Dueholm M.S."/>
            <person name="Nielsen P.H."/>
            <person name="Albertsen M."/>
        </authorList>
    </citation>
    <scope>NUCLEOTIDE SEQUENCE</scope>
    <source>
        <strain evidence="9">EsbW_18-Q3-R4-48_MAXAC.044</strain>
    </source>
</reference>
<dbReference type="Pfam" id="PF00085">
    <property type="entry name" value="Thioredoxin"/>
    <property type="match status" value="1"/>
</dbReference>
<keyword evidence="2" id="KW-0813">Transport</keyword>
<dbReference type="PANTHER" id="PTHR45663:SF11">
    <property type="entry name" value="GEO12009P1"/>
    <property type="match status" value="1"/>
</dbReference>
<keyword evidence="5" id="KW-1015">Disulfide bond</keyword>
<evidence type="ECO:0000313" key="9">
    <source>
        <dbReference type="EMBL" id="MBK7424971.1"/>
    </source>
</evidence>
<name>A0A9D7FHP6_9RHOO</name>
<keyword evidence="6" id="KW-0676">Redox-active center</keyword>
<dbReference type="Gene3D" id="2.30.30.380">
    <property type="entry name" value="Zn-finger domain of Sec23/24"/>
    <property type="match status" value="1"/>
</dbReference>
<sequence length="144" mass="15377">MHLVCPSCGTTNRIPDERLSDGPLCGRCATPLMAAEPVSLSDAVLPKFVANTDLPVLVDFWAAWCGPCKTMAPNFAAAARQMPKVRFAKVDSDTAPGASALYNIRSIPTLILFKDSAEVARLSGVVPTTQLVAWIQQHLRQGAA</sequence>
<dbReference type="InterPro" id="IPR017937">
    <property type="entry name" value="Thioredoxin_CS"/>
</dbReference>
<feature type="domain" description="Thioredoxin" evidence="8">
    <location>
        <begin position="6"/>
        <end position="140"/>
    </location>
</feature>
<evidence type="ECO:0000259" key="8">
    <source>
        <dbReference type="PROSITE" id="PS51352"/>
    </source>
</evidence>
<dbReference type="InterPro" id="IPR036249">
    <property type="entry name" value="Thioredoxin-like_sf"/>
</dbReference>
<evidence type="ECO:0000256" key="1">
    <source>
        <dbReference type="ARBA" id="ARBA00008987"/>
    </source>
</evidence>
<dbReference type="GO" id="GO:0005737">
    <property type="term" value="C:cytoplasm"/>
    <property type="evidence" value="ECO:0007669"/>
    <property type="project" value="TreeGrafter"/>
</dbReference>
<dbReference type="PROSITE" id="PS00194">
    <property type="entry name" value="THIOREDOXIN_1"/>
    <property type="match status" value="1"/>
</dbReference>
<dbReference type="PROSITE" id="PS51352">
    <property type="entry name" value="THIOREDOXIN_2"/>
    <property type="match status" value="1"/>
</dbReference>
<dbReference type="GO" id="GO:0046872">
    <property type="term" value="F:metal ion binding"/>
    <property type="evidence" value="ECO:0007669"/>
    <property type="project" value="UniProtKB-KW"/>
</dbReference>
<gene>
    <name evidence="9" type="primary">trxC</name>
    <name evidence="9" type="ORF">IPJ48_18870</name>
</gene>
<proteinExistence type="inferred from homology"/>
<protein>
    <recommendedName>
        <fullName evidence="7">Thioredoxin</fullName>
    </recommendedName>
</protein>
<dbReference type="InterPro" id="IPR013766">
    <property type="entry name" value="Thioredoxin_domain"/>
</dbReference>
<dbReference type="AlphaFoldDB" id="A0A9D7FHP6"/>
<dbReference type="Gene3D" id="3.40.30.10">
    <property type="entry name" value="Glutaredoxin"/>
    <property type="match status" value="1"/>
</dbReference>
<evidence type="ECO:0000256" key="5">
    <source>
        <dbReference type="ARBA" id="ARBA00023157"/>
    </source>
</evidence>